<name>A0AAW9K1Y2_CARML</name>
<dbReference type="PANTHER" id="PTHR30185">
    <property type="entry name" value="CRYPTIC BETA-GLUCOSIDE BGL OPERON ANTITERMINATOR"/>
    <property type="match status" value="1"/>
</dbReference>
<dbReference type="Gene3D" id="1.10.10.10">
    <property type="entry name" value="Winged helix-like DNA-binding domain superfamily/Winged helix DNA-binding domain"/>
    <property type="match status" value="1"/>
</dbReference>
<dbReference type="EMBL" id="JAVBVO010000002">
    <property type="protein sequence ID" value="MDZ5757737.1"/>
    <property type="molecule type" value="Genomic_DNA"/>
</dbReference>
<evidence type="ECO:0000256" key="1">
    <source>
        <dbReference type="ARBA" id="ARBA00023015"/>
    </source>
</evidence>
<keyword evidence="1" id="KW-0805">Transcription regulation</keyword>
<dbReference type="InterPro" id="IPR050661">
    <property type="entry name" value="BglG_antiterminators"/>
</dbReference>
<evidence type="ECO:0000313" key="4">
    <source>
        <dbReference type="EMBL" id="MDZ5757737.1"/>
    </source>
</evidence>
<reference evidence="4" key="1">
    <citation type="submission" date="2023-08" db="EMBL/GenBank/DDBJ databases">
        <title>Genomic characterization of piscicolin 126 produced by Carnobacterium maltaromaticum CM22 strain isolated from salmon (Salmo salar).</title>
        <authorList>
            <person name="Gonzalez-Gragera E."/>
            <person name="Garcia-Lopez J.D."/>
            <person name="Teso-Perez C."/>
            <person name="Gimenez-Hernandez I."/>
            <person name="Peralta-Sanchez J.M."/>
            <person name="Valdivia E."/>
            <person name="Montalban-Lopez M."/>
            <person name="Martin-Platero A.M."/>
            <person name="Banos A."/>
            <person name="Martinez-Bueno M."/>
        </authorList>
    </citation>
    <scope>NUCLEOTIDE SEQUENCE</scope>
    <source>
        <strain evidence="4">CM22</strain>
    </source>
</reference>
<dbReference type="Proteomes" id="UP001290462">
    <property type="component" value="Unassembled WGS sequence"/>
</dbReference>
<evidence type="ECO:0000259" key="3">
    <source>
        <dbReference type="Pfam" id="PF05043"/>
    </source>
</evidence>
<evidence type="ECO:0000256" key="2">
    <source>
        <dbReference type="ARBA" id="ARBA00023163"/>
    </source>
</evidence>
<dbReference type="InterPro" id="IPR036388">
    <property type="entry name" value="WH-like_DNA-bd_sf"/>
</dbReference>
<accession>A0AAW9K1Y2</accession>
<gene>
    <name evidence="4" type="ORF">RAK27_03615</name>
</gene>
<organism evidence="4 5">
    <name type="scientific">Carnobacterium maltaromaticum</name>
    <name type="common">Carnobacterium piscicola</name>
    <dbReference type="NCBI Taxonomy" id="2751"/>
    <lineage>
        <taxon>Bacteria</taxon>
        <taxon>Bacillati</taxon>
        <taxon>Bacillota</taxon>
        <taxon>Bacilli</taxon>
        <taxon>Lactobacillales</taxon>
        <taxon>Carnobacteriaceae</taxon>
        <taxon>Carnobacterium</taxon>
    </lineage>
</organism>
<sequence>MIDEKYDIVGQTTRNIKQILEIISEEKRWYTILEISGRSNMITRTVQRYIRELDERIRNFNDDNIQLLVTKNKGVFLELHPGANLPGFSLFLLEDNITIDLLKSLFFENFHSVKKFAYDNFTSETTVRRLLKMFQEIAEPYNIYLTRETFTINGKESQVRLFIYIIFWKVYRGATWPFETINRKLINSHIDKGAAILKLNLTAVHKQQIAYILAINIIRIRKKHFIEKEERWDNYINLEEDYLDYKKIKTIFEDMNMGSDGEIFFFI</sequence>
<protein>
    <submittedName>
        <fullName evidence="4">Helix-turn-helix domain-containing protein</fullName>
    </submittedName>
</protein>
<dbReference type="InterPro" id="IPR007737">
    <property type="entry name" value="Mga_HTH"/>
</dbReference>
<feature type="domain" description="Mga helix-turn-helix" evidence="3">
    <location>
        <begin position="92"/>
        <end position="166"/>
    </location>
</feature>
<proteinExistence type="predicted"/>
<comment type="caution">
    <text evidence="4">The sequence shown here is derived from an EMBL/GenBank/DDBJ whole genome shotgun (WGS) entry which is preliminary data.</text>
</comment>
<evidence type="ECO:0000313" key="5">
    <source>
        <dbReference type="Proteomes" id="UP001290462"/>
    </source>
</evidence>
<keyword evidence="2" id="KW-0804">Transcription</keyword>
<dbReference type="RefSeq" id="WP_322808509.1">
    <property type="nucleotide sequence ID" value="NZ_JAVBVO010000002.1"/>
</dbReference>
<dbReference type="Pfam" id="PF05043">
    <property type="entry name" value="Mga"/>
    <property type="match status" value="1"/>
</dbReference>
<dbReference type="PANTHER" id="PTHR30185:SF13">
    <property type="entry name" value="LICABCH OPERON REGULATOR-RELATED"/>
    <property type="match status" value="1"/>
</dbReference>
<dbReference type="AlphaFoldDB" id="A0AAW9K1Y2"/>